<comment type="caution">
    <text evidence="2">The sequence shown here is derived from an EMBL/GenBank/DDBJ whole genome shotgun (WGS) entry which is preliminary data.</text>
</comment>
<organism evidence="2 3">
    <name type="scientific">Microbacterium bovistercoris</name>
    <dbReference type="NCBI Taxonomy" id="2293570"/>
    <lineage>
        <taxon>Bacteria</taxon>
        <taxon>Bacillati</taxon>
        <taxon>Actinomycetota</taxon>
        <taxon>Actinomycetes</taxon>
        <taxon>Micrococcales</taxon>
        <taxon>Microbacteriaceae</taxon>
        <taxon>Microbacterium</taxon>
    </lineage>
</organism>
<evidence type="ECO:0000256" key="1">
    <source>
        <dbReference type="SAM" id="Phobius"/>
    </source>
</evidence>
<dbReference type="RefSeq" id="WP_116241572.1">
    <property type="nucleotide sequence ID" value="NZ_QUAB01000036.1"/>
</dbReference>
<dbReference type="EMBL" id="QUAB01000036">
    <property type="protein sequence ID" value="REJ06314.1"/>
    <property type="molecule type" value="Genomic_DNA"/>
</dbReference>
<dbReference type="AlphaFoldDB" id="A0A371NVB4"/>
<dbReference type="OrthoDB" id="5125216at2"/>
<sequence>MSKYLFWIAVGVVAMVAYFYGAKAGRGRYREIRASIDAVWNDPKVKKARKKALKQAEAAAESAMKQAKKIGR</sequence>
<keyword evidence="1" id="KW-1133">Transmembrane helix</keyword>
<name>A0A371NVB4_9MICO</name>
<protein>
    <recommendedName>
        <fullName evidence="4">YtxH domain-containing protein</fullName>
    </recommendedName>
</protein>
<gene>
    <name evidence="2" type="ORF">DY023_06705</name>
</gene>
<accession>A0A371NVB4</accession>
<evidence type="ECO:0000313" key="2">
    <source>
        <dbReference type="EMBL" id="REJ06314.1"/>
    </source>
</evidence>
<evidence type="ECO:0008006" key="4">
    <source>
        <dbReference type="Google" id="ProtNLM"/>
    </source>
</evidence>
<dbReference type="Proteomes" id="UP000262172">
    <property type="component" value="Unassembled WGS sequence"/>
</dbReference>
<keyword evidence="1" id="KW-0472">Membrane</keyword>
<evidence type="ECO:0000313" key="3">
    <source>
        <dbReference type="Proteomes" id="UP000262172"/>
    </source>
</evidence>
<reference evidence="2 3" key="1">
    <citation type="submission" date="2018-08" db="EMBL/GenBank/DDBJ databases">
        <title>Isolation, diversity and antifungal activity of Actinobacteria from cow dung.</title>
        <authorList>
            <person name="Ling L."/>
        </authorList>
    </citation>
    <scope>NUCLEOTIDE SEQUENCE [LARGE SCALE GENOMIC DNA]</scope>
    <source>
        <strain evidence="2 3">NEAU-LLE</strain>
    </source>
</reference>
<proteinExistence type="predicted"/>
<feature type="transmembrane region" description="Helical" evidence="1">
    <location>
        <begin position="6"/>
        <end position="22"/>
    </location>
</feature>
<keyword evidence="1" id="KW-0812">Transmembrane</keyword>
<keyword evidence="3" id="KW-1185">Reference proteome</keyword>